<dbReference type="GO" id="GO:0015225">
    <property type="term" value="F:biotin transmembrane transporter activity"/>
    <property type="evidence" value="ECO:0007669"/>
    <property type="project" value="UniProtKB-UniRule"/>
</dbReference>
<dbReference type="OrthoDB" id="9803495at2"/>
<keyword evidence="2 3" id="KW-0472">Membrane</keyword>
<comment type="similarity">
    <text evidence="1 2">Belongs to the BioY family.</text>
</comment>
<dbReference type="Pfam" id="PF02632">
    <property type="entry name" value="BioY"/>
    <property type="match status" value="1"/>
</dbReference>
<evidence type="ECO:0000313" key="7">
    <source>
        <dbReference type="Proteomes" id="UP000295506"/>
    </source>
</evidence>
<evidence type="ECO:0000256" key="3">
    <source>
        <dbReference type="SAM" id="Phobius"/>
    </source>
</evidence>
<feature type="transmembrane region" description="Helical" evidence="3">
    <location>
        <begin position="88"/>
        <end position="109"/>
    </location>
</feature>
<dbReference type="EMBL" id="CP014206">
    <property type="protein sequence ID" value="AMK10536.1"/>
    <property type="molecule type" value="Genomic_DNA"/>
</dbReference>
<keyword evidence="2" id="KW-1003">Cell membrane</keyword>
<organism evidence="5 7">
    <name type="scientific">Pseudodesulfovibrio indicus</name>
    <dbReference type="NCBI Taxonomy" id="1716143"/>
    <lineage>
        <taxon>Bacteria</taxon>
        <taxon>Pseudomonadati</taxon>
        <taxon>Thermodesulfobacteriota</taxon>
        <taxon>Desulfovibrionia</taxon>
        <taxon>Desulfovibrionales</taxon>
        <taxon>Desulfovibrionaceae</taxon>
    </lineage>
</organism>
<evidence type="ECO:0000313" key="4">
    <source>
        <dbReference type="EMBL" id="AMK10536.1"/>
    </source>
</evidence>
<feature type="transmembrane region" description="Helical" evidence="3">
    <location>
        <begin position="46"/>
        <end position="68"/>
    </location>
</feature>
<gene>
    <name evidence="4" type="ORF">AWY79_05085</name>
    <name evidence="5" type="ORF">EDC59_10455</name>
</gene>
<evidence type="ECO:0000256" key="2">
    <source>
        <dbReference type="PIRNR" id="PIRNR016661"/>
    </source>
</evidence>
<comment type="subcellular location">
    <subcellularLocation>
        <location evidence="2">Cell membrane</location>
        <topology evidence="2">Multi-pass membrane protein</topology>
    </subcellularLocation>
</comment>
<dbReference type="Proteomes" id="UP000055611">
    <property type="component" value="Chromosome"/>
</dbReference>
<dbReference type="GO" id="GO:0005886">
    <property type="term" value="C:plasma membrane"/>
    <property type="evidence" value="ECO:0007669"/>
    <property type="project" value="UniProtKB-SubCell"/>
</dbReference>
<dbReference type="PANTHER" id="PTHR34295">
    <property type="entry name" value="BIOTIN TRANSPORTER BIOY"/>
    <property type="match status" value="1"/>
</dbReference>
<dbReference type="PIRSF" id="PIRSF016661">
    <property type="entry name" value="BioY"/>
    <property type="match status" value="1"/>
</dbReference>
<dbReference type="Proteomes" id="UP000295506">
    <property type="component" value="Unassembled WGS sequence"/>
</dbReference>
<keyword evidence="6" id="KW-1185">Reference proteome</keyword>
<protein>
    <recommendedName>
        <fullName evidence="2">Biotin transporter</fullName>
    </recommendedName>
</protein>
<keyword evidence="2" id="KW-0813">Transport</keyword>
<dbReference type="EMBL" id="SOBK01000004">
    <property type="protein sequence ID" value="TDT89062.1"/>
    <property type="molecule type" value="Genomic_DNA"/>
</dbReference>
<feature type="transmembrane region" description="Helical" evidence="3">
    <location>
        <begin position="16"/>
        <end position="34"/>
    </location>
</feature>
<dbReference type="Gene3D" id="1.10.1760.20">
    <property type="match status" value="1"/>
</dbReference>
<feature type="transmembrane region" description="Helical" evidence="3">
    <location>
        <begin position="152"/>
        <end position="178"/>
    </location>
</feature>
<dbReference type="RefSeq" id="WP_066801162.1">
    <property type="nucleotide sequence ID" value="NZ_CP014206.1"/>
</dbReference>
<keyword evidence="3" id="KW-0812">Transmembrane</keyword>
<name>A0A126QL79_9BACT</name>
<sequence length="185" mass="19180">MADLRETGPLSDLHRLVWTALMAALIGAGAYLIVPIGPVPVSMQPFFIFLAGYLLGPRRAVLAMGLYLLAGTIGLPVFSGGKSGLAHLIGPTGGYLFGFLATALLCGLARTADGRLPWTRGLGAGLAGVGAAYVAGAAWLKTVLDLTWTKAAAVGILPFIPWDIIKVVAALACARYLVRLAIAPR</sequence>
<dbReference type="KEGG" id="dej:AWY79_05085"/>
<accession>A0A126QL79</accession>
<keyword evidence="3" id="KW-1133">Transmembrane helix</keyword>
<evidence type="ECO:0000313" key="5">
    <source>
        <dbReference type="EMBL" id="TDT89062.1"/>
    </source>
</evidence>
<evidence type="ECO:0000313" key="6">
    <source>
        <dbReference type="Proteomes" id="UP000055611"/>
    </source>
</evidence>
<evidence type="ECO:0000256" key="1">
    <source>
        <dbReference type="ARBA" id="ARBA00010692"/>
    </source>
</evidence>
<proteinExistence type="inferred from homology"/>
<feature type="transmembrane region" description="Helical" evidence="3">
    <location>
        <begin position="121"/>
        <end position="140"/>
    </location>
</feature>
<dbReference type="InterPro" id="IPR003784">
    <property type="entry name" value="BioY"/>
</dbReference>
<dbReference type="AlphaFoldDB" id="A0A126QL79"/>
<dbReference type="PANTHER" id="PTHR34295:SF1">
    <property type="entry name" value="BIOTIN TRANSPORTER BIOY"/>
    <property type="match status" value="1"/>
</dbReference>
<reference evidence="4 6" key="1">
    <citation type="journal article" date="2016" name="Front. Microbiol.">
        <title>Genome Sequence of the Piezophilic, Mesophilic Sulfate-Reducing Bacterium Desulfovibrio indicus J2T.</title>
        <authorList>
            <person name="Cao J."/>
            <person name="Maignien L."/>
            <person name="Shao Z."/>
            <person name="Alain K."/>
            <person name="Jebbar M."/>
        </authorList>
    </citation>
    <scope>NUCLEOTIDE SEQUENCE [LARGE SCALE GENOMIC DNA]</scope>
    <source>
        <strain evidence="4 6">J2</strain>
    </source>
</reference>
<reference evidence="5 7" key="2">
    <citation type="submission" date="2019-03" db="EMBL/GenBank/DDBJ databases">
        <title>Genomic Encyclopedia of Type Strains, Phase IV (KMG-IV): sequencing the most valuable type-strain genomes for metagenomic binning, comparative biology and taxonomic classification.</title>
        <authorList>
            <person name="Goeker M."/>
        </authorList>
    </citation>
    <scope>NUCLEOTIDE SEQUENCE [LARGE SCALE GENOMIC DNA]</scope>
    <source>
        <strain evidence="5 7">DSM 101483</strain>
    </source>
</reference>